<protein>
    <submittedName>
        <fullName evidence="1">Uncharacterized protein</fullName>
    </submittedName>
</protein>
<comment type="caution">
    <text evidence="1">The sequence shown here is derived from an EMBL/GenBank/DDBJ whole genome shotgun (WGS) entry which is preliminary data.</text>
</comment>
<sequence>MNNTEQLRQLMTLDANMNTSDIEERFEKIAKMLFESFAIQKGEKKYLFKEIEFYFYNKNHRDIITHPRVSKPLYWYVNDFGGIDLNFSSSIESTNKFDDKGKIVQKFVLDDSAYFGGILIRQLIEKKSGKVLKGPLACAELFRSYDATGSNMKDDLPILVECDNGNAENIITKSRVNILRSNQIAEKKVDNILYAYSKYPEKEKLYKDFCDFIEKPYGYLR</sequence>
<accession>A0AA37HWI0</accession>
<dbReference type="Proteomes" id="UP000887043">
    <property type="component" value="Unassembled WGS sequence"/>
</dbReference>
<proteinExistence type="predicted"/>
<name>A0AA37HWI0_SEGBR</name>
<dbReference type="AlphaFoldDB" id="A0AA37HWI0"/>
<reference evidence="1" key="1">
    <citation type="submission" date="2021-08" db="EMBL/GenBank/DDBJ databases">
        <title>Prevotella lacticifex sp. nov., isolated from rumen of cow.</title>
        <authorList>
            <person name="Shinkai T."/>
            <person name="Ikeyama N."/>
            <person name="Kumagai M."/>
            <person name="Ohmori H."/>
            <person name="Sakamoto M."/>
            <person name="Ohkuma M."/>
            <person name="Mitsumori M."/>
        </authorList>
    </citation>
    <scope>NUCLEOTIDE SEQUENCE</scope>
    <source>
        <strain evidence="1">DSM 11371</strain>
    </source>
</reference>
<dbReference type="EMBL" id="BPTR01000001">
    <property type="protein sequence ID" value="GJG26893.1"/>
    <property type="molecule type" value="Genomic_DNA"/>
</dbReference>
<organism evidence="1 2">
    <name type="scientific">Segatella bryantii</name>
    <name type="common">Prevotella bryantii</name>
    <dbReference type="NCBI Taxonomy" id="77095"/>
    <lineage>
        <taxon>Bacteria</taxon>
        <taxon>Pseudomonadati</taxon>
        <taxon>Bacteroidota</taxon>
        <taxon>Bacteroidia</taxon>
        <taxon>Bacteroidales</taxon>
        <taxon>Prevotellaceae</taxon>
        <taxon>Segatella</taxon>
    </lineage>
</organism>
<evidence type="ECO:0000313" key="1">
    <source>
        <dbReference type="EMBL" id="GJG26893.1"/>
    </source>
</evidence>
<evidence type="ECO:0000313" key="2">
    <source>
        <dbReference type="Proteomes" id="UP000887043"/>
    </source>
</evidence>
<dbReference type="RefSeq" id="WP_024989259.1">
    <property type="nucleotide sequence ID" value="NZ_BPTR01000001.1"/>
</dbReference>
<gene>
    <name evidence="1" type="ORF">PRRU23_05930</name>
</gene>